<protein>
    <recommendedName>
        <fullName evidence="4">Fimbrial assembly protein PilN</fullName>
    </recommendedName>
</protein>
<feature type="transmembrane region" description="Helical" evidence="1">
    <location>
        <begin position="24"/>
        <end position="46"/>
    </location>
</feature>
<dbReference type="InterPro" id="IPR052534">
    <property type="entry name" value="Extracell_DNA_Util/SecSys_Comp"/>
</dbReference>
<dbReference type="Pfam" id="PF05137">
    <property type="entry name" value="PilN"/>
    <property type="match status" value="1"/>
</dbReference>
<keyword evidence="1" id="KW-1133">Transmembrane helix</keyword>
<comment type="caution">
    <text evidence="2">The sequence shown here is derived from an EMBL/GenBank/DDBJ whole genome shotgun (WGS) entry which is preliminary data.</text>
</comment>
<dbReference type="InterPro" id="IPR007813">
    <property type="entry name" value="PilN"/>
</dbReference>
<organism evidence="2 3">
    <name type="scientific">Peptoanaerobacter stomatis</name>
    <dbReference type="NCBI Taxonomy" id="796937"/>
    <lineage>
        <taxon>Bacteria</taxon>
        <taxon>Bacillati</taxon>
        <taxon>Bacillota</taxon>
        <taxon>Clostridia</taxon>
        <taxon>Peptostreptococcales</taxon>
        <taxon>Filifactoraceae</taxon>
        <taxon>Peptoanaerobacter</taxon>
    </lineage>
</organism>
<accession>G9X077</accession>
<evidence type="ECO:0000313" key="2">
    <source>
        <dbReference type="EMBL" id="EHL15497.1"/>
    </source>
</evidence>
<dbReference type="BioCyc" id="EBAC796937-HMP:GMGH-236-MONOMER"/>
<name>G9X077_9FIRM</name>
<evidence type="ECO:0000313" key="3">
    <source>
        <dbReference type="Proteomes" id="UP000006437"/>
    </source>
</evidence>
<dbReference type="PANTHER" id="PTHR40278:SF1">
    <property type="entry name" value="DNA UTILIZATION PROTEIN HOFN"/>
    <property type="match status" value="1"/>
</dbReference>
<evidence type="ECO:0000256" key="1">
    <source>
        <dbReference type="SAM" id="Phobius"/>
    </source>
</evidence>
<dbReference type="EMBL" id="AFZE01000012">
    <property type="protein sequence ID" value="EHL15497.1"/>
    <property type="molecule type" value="Genomic_DNA"/>
</dbReference>
<proteinExistence type="predicted"/>
<dbReference type="PANTHER" id="PTHR40278">
    <property type="entry name" value="DNA UTILIZATION PROTEIN HOFN"/>
    <property type="match status" value="1"/>
</dbReference>
<dbReference type="AlphaFoldDB" id="G9X077"/>
<keyword evidence="1" id="KW-0812">Transmembrane</keyword>
<reference evidence="2 3" key="1">
    <citation type="submission" date="2011-08" db="EMBL/GenBank/DDBJ databases">
        <title>The Genome Sequence of Eubacteriaceae bacterium ACC19a.</title>
        <authorList>
            <consortium name="The Broad Institute Genome Sequencing Platform"/>
            <person name="Earl A."/>
            <person name="Ward D."/>
            <person name="Feldgarden M."/>
            <person name="Gevers D."/>
            <person name="Sizova M."/>
            <person name="Hazen A."/>
            <person name="Epstein S."/>
            <person name="Young S.K."/>
            <person name="Zeng Q."/>
            <person name="Gargeya S."/>
            <person name="Fitzgerald M."/>
            <person name="Haas B."/>
            <person name="Abouelleil A."/>
            <person name="Alvarado L."/>
            <person name="Arachchi H.M."/>
            <person name="Berlin A."/>
            <person name="Brown A."/>
            <person name="Chapman S.B."/>
            <person name="Chen Z."/>
            <person name="Dunbar C."/>
            <person name="Freedman E."/>
            <person name="Gearin G."/>
            <person name="Gellesch M."/>
            <person name="Goldberg J."/>
            <person name="Griggs A."/>
            <person name="Gujja S."/>
            <person name="Heiman D."/>
            <person name="Howarth C."/>
            <person name="Larson L."/>
            <person name="Lui A."/>
            <person name="MacDonald P.J.P."/>
            <person name="Montmayeur A."/>
            <person name="Murphy C."/>
            <person name="Neiman D."/>
            <person name="Pearson M."/>
            <person name="Priest M."/>
            <person name="Roberts A."/>
            <person name="Saif S."/>
            <person name="Shea T."/>
            <person name="Shenoy N."/>
            <person name="Sisk P."/>
            <person name="Stolte C."/>
            <person name="Sykes S."/>
            <person name="Wortman J."/>
            <person name="Nusbaum C."/>
            <person name="Birren B."/>
        </authorList>
    </citation>
    <scope>NUCLEOTIDE SEQUENCE [LARGE SCALE GENOMIC DNA]</scope>
    <source>
        <strain evidence="2 3">ACC19a</strain>
    </source>
</reference>
<dbReference type="HOGENOM" id="CLU_101301_0_0_9"/>
<sequence>MRDFNFFMPYQQQISEKKTSSSNIIPIAVGAGVAVICLALAGFNYMNIMSMNRSISELDSKMNNEEFVSDVGRVQGKIDELNSLKKDEIIFGSLKIFVDIQSKVNESVVRLIASQVPDNLYLMDLSIVQDSIDIKGRANSEVAIAQFQHNLRLTDEFKNIFVSDMNKEESYYNFNIKFDAKGAIEDEDKQ</sequence>
<keyword evidence="1" id="KW-0472">Membrane</keyword>
<gene>
    <name evidence="2" type="ORF">HMPREF9629_00236</name>
</gene>
<dbReference type="RefSeq" id="WP_009524473.1">
    <property type="nucleotide sequence ID" value="NZ_JH414546.1"/>
</dbReference>
<evidence type="ECO:0008006" key="4">
    <source>
        <dbReference type="Google" id="ProtNLM"/>
    </source>
</evidence>
<dbReference type="Proteomes" id="UP000006437">
    <property type="component" value="Unassembled WGS sequence"/>
</dbReference>